<dbReference type="RefSeq" id="WP_119277263.1">
    <property type="nucleotide sequence ID" value="NZ_QWLA01000026.1"/>
</dbReference>
<gene>
    <name evidence="8" type="ORF">Mrose_01641</name>
</gene>
<keyword evidence="4" id="KW-0804">Transcription</keyword>
<dbReference type="InterPro" id="IPR016032">
    <property type="entry name" value="Sig_transdc_resp-reg_C-effctor"/>
</dbReference>
<dbReference type="Pfam" id="PF13185">
    <property type="entry name" value="GAF_2"/>
    <property type="match status" value="1"/>
</dbReference>
<dbReference type="InterPro" id="IPR029016">
    <property type="entry name" value="GAF-like_dom_sf"/>
</dbReference>
<dbReference type="OrthoDB" id="134985at2"/>
<dbReference type="InterPro" id="IPR011990">
    <property type="entry name" value="TPR-like_helical_dom_sf"/>
</dbReference>
<dbReference type="Gene3D" id="1.25.40.10">
    <property type="entry name" value="Tetratricopeptide repeat domain"/>
    <property type="match status" value="1"/>
</dbReference>
<feature type="domain" description="OmpR/PhoB-type" evidence="7">
    <location>
        <begin position="403"/>
        <end position="509"/>
    </location>
</feature>
<dbReference type="EMBL" id="QWLA01000026">
    <property type="protein sequence ID" value="RIH86794.1"/>
    <property type="molecule type" value="Genomic_DNA"/>
</dbReference>
<evidence type="ECO:0000256" key="4">
    <source>
        <dbReference type="ARBA" id="ARBA00023163"/>
    </source>
</evidence>
<name>A0A399EQ60_9DEIN</name>
<comment type="similarity">
    <text evidence="1">Belongs to the AfsR/DnrI/RedD regulatory family.</text>
</comment>
<evidence type="ECO:0000313" key="9">
    <source>
        <dbReference type="Proteomes" id="UP000265341"/>
    </source>
</evidence>
<dbReference type="GO" id="GO:0006355">
    <property type="term" value="P:regulation of DNA-templated transcription"/>
    <property type="evidence" value="ECO:0007669"/>
    <property type="project" value="InterPro"/>
</dbReference>
<dbReference type="Gene3D" id="1.10.10.10">
    <property type="entry name" value="Winged helix-like DNA-binding domain superfamily/Winged helix DNA-binding domain"/>
    <property type="match status" value="1"/>
</dbReference>
<dbReference type="PROSITE" id="PS51755">
    <property type="entry name" value="OMPR_PHOB"/>
    <property type="match status" value="1"/>
</dbReference>
<dbReference type="GO" id="GO:0000160">
    <property type="term" value="P:phosphorelay signal transduction system"/>
    <property type="evidence" value="ECO:0007669"/>
    <property type="project" value="InterPro"/>
</dbReference>
<reference evidence="8 9" key="1">
    <citation type="submission" date="2018-08" db="EMBL/GenBank/DDBJ databases">
        <title>Meiothermus roseus NBRC 110900 genome sequencing project.</title>
        <authorList>
            <person name="Da Costa M.S."/>
            <person name="Albuquerque L."/>
            <person name="Raposo P."/>
            <person name="Froufe H.J.C."/>
            <person name="Barroso C.S."/>
            <person name="Egas C."/>
        </authorList>
    </citation>
    <scope>NUCLEOTIDE SEQUENCE [LARGE SCALE GENOMIC DNA]</scope>
    <source>
        <strain evidence="8 9">NBRC 110900</strain>
    </source>
</reference>
<dbReference type="InterPro" id="IPR001867">
    <property type="entry name" value="OmpR/PhoB-type_DNA-bd"/>
</dbReference>
<dbReference type="InterPro" id="IPR036388">
    <property type="entry name" value="WH-like_DNA-bd_sf"/>
</dbReference>
<dbReference type="InterPro" id="IPR051677">
    <property type="entry name" value="AfsR-DnrI-RedD_regulator"/>
</dbReference>
<dbReference type="SUPFAM" id="SSF55785">
    <property type="entry name" value="PYP-like sensor domain (PAS domain)"/>
    <property type="match status" value="1"/>
</dbReference>
<dbReference type="SMART" id="SM00862">
    <property type="entry name" value="Trans_reg_C"/>
    <property type="match status" value="1"/>
</dbReference>
<dbReference type="GO" id="GO:0003677">
    <property type="term" value="F:DNA binding"/>
    <property type="evidence" value="ECO:0007669"/>
    <property type="project" value="UniProtKB-UniRule"/>
</dbReference>
<evidence type="ECO:0000256" key="1">
    <source>
        <dbReference type="ARBA" id="ARBA00005820"/>
    </source>
</evidence>
<comment type="caution">
    <text evidence="8">The sequence shown here is derived from an EMBL/GenBank/DDBJ whole genome shotgun (WGS) entry which is preliminary data.</text>
</comment>
<accession>A0A399EQ60</accession>
<dbReference type="Gene3D" id="3.30.450.40">
    <property type="match status" value="1"/>
</dbReference>
<evidence type="ECO:0000256" key="2">
    <source>
        <dbReference type="ARBA" id="ARBA00023015"/>
    </source>
</evidence>
<dbReference type="SMART" id="SM01043">
    <property type="entry name" value="BTAD"/>
    <property type="match status" value="1"/>
</dbReference>
<dbReference type="Pfam" id="PF00486">
    <property type="entry name" value="Trans_reg_C"/>
    <property type="match status" value="1"/>
</dbReference>
<evidence type="ECO:0000259" key="7">
    <source>
        <dbReference type="PROSITE" id="PS51755"/>
    </source>
</evidence>
<sequence>MNRVRWQLDKEGRITAWGSGAAAFFRLPAEAVLGKRCAEVVAGTDGFGRPLCVRCPVQREIRRGAYQASTAISCGGKRLICQGYVGSEIHVELKAENHTDSSELLASLSWAARKLAAEPGSFFQTLQVFLGSLRRALDMEAAELFLADPQERYLVLTAYDGIHREAFLEKAWFAWGEGFPGLVSLLHHPLLTHDLPSDARYLRQKVKKLGYKTYVCYPLELPQGLIGVLNLASRDPDADDEALLEQLALIGPMLAASLYTVLTRLGEAGLRAVASALHAQSKGQGIEAFLEQSARLSGASCVRLLLADGETYVHGKGNPPACGFAEHCGVWEGQILGVRGGVAACPHVGAGQSRQCLPLWSGPRVIGLQQLFFTRLPPIASQAVAPVLWLERLGAEVLWPQPHSVSSVQEHWLELRTFGGLQVRREGQVLPPKAFGRRQALTLLKLLLAHRGQTLAREELCERLWPGEEAEATQARLHVLVHDLRQALEPDPARPQLILREGKGYRFAPQIPYFLDVERFEQLIHQGDGLEGTAALEAYRQALLLYKGDFLSDEPYADWAELERAYLRERAVDALLRSAEIARALGQPREALEAYRRILKLDPWREEAYRALMQQLVELGQKLEAKSLFSQYQSRMEREGLPIDPDLARLVQPA</sequence>
<keyword evidence="5" id="KW-0802">TPR repeat</keyword>
<evidence type="ECO:0000256" key="5">
    <source>
        <dbReference type="PROSITE-ProRule" id="PRU00339"/>
    </source>
</evidence>
<feature type="DNA-binding region" description="OmpR/PhoB-type" evidence="6">
    <location>
        <begin position="403"/>
        <end position="509"/>
    </location>
</feature>
<dbReference type="InterPro" id="IPR019734">
    <property type="entry name" value="TPR_rpt"/>
</dbReference>
<dbReference type="PANTHER" id="PTHR35807">
    <property type="entry name" value="TRANSCRIPTIONAL REGULATOR REDD-RELATED"/>
    <property type="match status" value="1"/>
</dbReference>
<dbReference type="SUPFAM" id="SSF46894">
    <property type="entry name" value="C-terminal effector domain of the bipartite response regulators"/>
    <property type="match status" value="1"/>
</dbReference>
<dbReference type="PANTHER" id="PTHR35807:SF2">
    <property type="entry name" value="TRANSCRIPTIONAL ACTIVATOR DOMAIN"/>
    <property type="match status" value="1"/>
</dbReference>
<dbReference type="PROSITE" id="PS50005">
    <property type="entry name" value="TPR"/>
    <property type="match status" value="1"/>
</dbReference>
<dbReference type="Proteomes" id="UP000265341">
    <property type="component" value="Unassembled WGS sequence"/>
</dbReference>
<proteinExistence type="inferred from homology"/>
<dbReference type="InterPro" id="IPR035965">
    <property type="entry name" value="PAS-like_dom_sf"/>
</dbReference>
<dbReference type="Pfam" id="PF03704">
    <property type="entry name" value="BTAD"/>
    <property type="match status" value="1"/>
</dbReference>
<evidence type="ECO:0000256" key="3">
    <source>
        <dbReference type="ARBA" id="ARBA00023125"/>
    </source>
</evidence>
<dbReference type="SUPFAM" id="SSF48452">
    <property type="entry name" value="TPR-like"/>
    <property type="match status" value="1"/>
</dbReference>
<evidence type="ECO:0000313" key="8">
    <source>
        <dbReference type="EMBL" id="RIH86794.1"/>
    </source>
</evidence>
<evidence type="ECO:0000256" key="6">
    <source>
        <dbReference type="PROSITE-ProRule" id="PRU01091"/>
    </source>
</evidence>
<dbReference type="SUPFAM" id="SSF55781">
    <property type="entry name" value="GAF domain-like"/>
    <property type="match status" value="1"/>
</dbReference>
<organism evidence="8 9">
    <name type="scientific">Calidithermus roseus</name>
    <dbReference type="NCBI Taxonomy" id="1644118"/>
    <lineage>
        <taxon>Bacteria</taxon>
        <taxon>Thermotogati</taxon>
        <taxon>Deinococcota</taxon>
        <taxon>Deinococci</taxon>
        <taxon>Thermales</taxon>
        <taxon>Thermaceae</taxon>
        <taxon>Calidithermus</taxon>
    </lineage>
</organism>
<dbReference type="InterPro" id="IPR003018">
    <property type="entry name" value="GAF"/>
</dbReference>
<dbReference type="InterPro" id="IPR005158">
    <property type="entry name" value="BTAD"/>
</dbReference>
<dbReference type="AlphaFoldDB" id="A0A399EQ60"/>
<keyword evidence="9" id="KW-1185">Reference proteome</keyword>
<protein>
    <submittedName>
        <fullName evidence="8">Bacterial transcriptional activator domain protein</fullName>
    </submittedName>
</protein>
<keyword evidence="3 6" id="KW-0238">DNA-binding</keyword>
<keyword evidence="2" id="KW-0805">Transcription regulation</keyword>
<feature type="repeat" description="TPR" evidence="5">
    <location>
        <begin position="572"/>
        <end position="605"/>
    </location>
</feature>